<dbReference type="AlphaFoldDB" id="A0A3M0G205"/>
<reference evidence="2 3" key="1">
    <citation type="submission" date="2018-10" db="EMBL/GenBank/DDBJ databases">
        <title>Dokdonia luteus sp. nov., isolated from sea water.</title>
        <authorList>
            <person name="Zhou L.Y."/>
            <person name="Du Z.J."/>
        </authorList>
    </citation>
    <scope>NUCLEOTIDE SEQUENCE [LARGE SCALE GENOMIC DNA]</scope>
    <source>
        <strain evidence="2 3">SH27</strain>
    </source>
</reference>
<proteinExistence type="predicted"/>
<dbReference type="InterPro" id="IPR029062">
    <property type="entry name" value="Class_I_gatase-like"/>
</dbReference>
<dbReference type="InterPro" id="IPR029010">
    <property type="entry name" value="ThuA-like"/>
</dbReference>
<dbReference type="RefSeq" id="WP_121917532.1">
    <property type="nucleotide sequence ID" value="NZ_REFV01000008.1"/>
</dbReference>
<name>A0A3M0G205_9FLAO</name>
<dbReference type="Pfam" id="PF06283">
    <property type="entry name" value="ThuA"/>
    <property type="match status" value="1"/>
</dbReference>
<accession>A0A3M0G205</accession>
<dbReference type="Proteomes" id="UP000281985">
    <property type="component" value="Unassembled WGS sequence"/>
</dbReference>
<evidence type="ECO:0000313" key="2">
    <source>
        <dbReference type="EMBL" id="RMB58608.1"/>
    </source>
</evidence>
<feature type="domain" description="ThuA-like" evidence="1">
    <location>
        <begin position="130"/>
        <end position="333"/>
    </location>
</feature>
<comment type="caution">
    <text evidence="2">The sequence shown here is derived from an EMBL/GenBank/DDBJ whole genome shotgun (WGS) entry which is preliminary data.</text>
</comment>
<gene>
    <name evidence="2" type="ORF">EAX61_09945</name>
</gene>
<dbReference type="PANTHER" id="PTHR40469:SF2">
    <property type="entry name" value="GALACTOSE-BINDING DOMAIN-LIKE SUPERFAMILY PROTEIN"/>
    <property type="match status" value="1"/>
</dbReference>
<sequence>MKRQLFKTITILFFGSILCLLGCKEKQSENIAENIEEEFGLKALIIDGQNNHGVWPKTTMMMKDYLEETGLFKVDVYRSKFTYQGPHHGVVDGYGKDSIMQLATKYALDDRKMYMAKDSIIPDIHFSPRFEEYDVVVSNFGWQSSNWQPQVKRAFENYIENGGGLVVVHAANNAWGDWEEFNKMIGVGGWGDRSLDSGFHIYYDEGGNEQRTAANGMESSHGPEVEFKITTRAPEHPIMRGLPEEWMHTKDELYDRLRGPAENVTILATAYSDVEENAQPWALENKGSGRHEPMLMTINYGEGRIFHTTLGHMDFSMESVGFITTLQRGAEWAAIGNVTIGVPNDFPTKKESSSRNWDYKK</sequence>
<dbReference type="EMBL" id="REFV01000008">
    <property type="protein sequence ID" value="RMB58608.1"/>
    <property type="molecule type" value="Genomic_DNA"/>
</dbReference>
<evidence type="ECO:0000313" key="3">
    <source>
        <dbReference type="Proteomes" id="UP000281985"/>
    </source>
</evidence>
<dbReference type="Gene3D" id="3.40.50.880">
    <property type="match status" value="1"/>
</dbReference>
<evidence type="ECO:0000259" key="1">
    <source>
        <dbReference type="Pfam" id="PF06283"/>
    </source>
</evidence>
<dbReference type="PANTHER" id="PTHR40469">
    <property type="entry name" value="SECRETED GLYCOSYL HYDROLASE"/>
    <property type="match status" value="1"/>
</dbReference>
<organism evidence="2 3">
    <name type="scientific">Dokdonia sinensis</name>
    <dbReference type="NCBI Taxonomy" id="2479847"/>
    <lineage>
        <taxon>Bacteria</taxon>
        <taxon>Pseudomonadati</taxon>
        <taxon>Bacteroidota</taxon>
        <taxon>Flavobacteriia</taxon>
        <taxon>Flavobacteriales</taxon>
        <taxon>Flavobacteriaceae</taxon>
        <taxon>Dokdonia</taxon>
    </lineage>
</organism>
<protein>
    <submittedName>
        <fullName evidence="2">ThuA domain-containing protein</fullName>
    </submittedName>
</protein>
<dbReference type="OrthoDB" id="9785923at2"/>
<dbReference type="SUPFAM" id="SSF52317">
    <property type="entry name" value="Class I glutamine amidotransferase-like"/>
    <property type="match status" value="1"/>
</dbReference>
<keyword evidence="3" id="KW-1185">Reference proteome</keyword>